<dbReference type="AlphaFoldDB" id="M7PMA6"/>
<dbReference type="STRING" id="1069680.M7PMA6"/>
<dbReference type="Proteomes" id="UP000011958">
    <property type="component" value="Unassembled WGS sequence"/>
</dbReference>
<dbReference type="EMBL" id="AFWA02000005">
    <property type="protein sequence ID" value="EMR11609.1"/>
    <property type="molecule type" value="Genomic_DNA"/>
</dbReference>
<feature type="transmembrane region" description="Helical" evidence="5">
    <location>
        <begin position="443"/>
        <end position="464"/>
    </location>
</feature>
<keyword evidence="7" id="KW-1185">Reference proteome</keyword>
<organism evidence="6 7">
    <name type="scientific">Pneumocystis murina (strain B123)</name>
    <name type="common">Mouse pneumocystis pneumonia agent</name>
    <name type="synonym">Pneumocystis carinii f. sp. muris</name>
    <dbReference type="NCBI Taxonomy" id="1069680"/>
    <lineage>
        <taxon>Eukaryota</taxon>
        <taxon>Fungi</taxon>
        <taxon>Dikarya</taxon>
        <taxon>Ascomycota</taxon>
        <taxon>Taphrinomycotina</taxon>
        <taxon>Pneumocystomycetes</taxon>
        <taxon>Pneumocystaceae</taxon>
        <taxon>Pneumocystis</taxon>
    </lineage>
</organism>
<feature type="transmembrane region" description="Helical" evidence="5">
    <location>
        <begin position="244"/>
        <end position="265"/>
    </location>
</feature>
<proteinExistence type="predicted"/>
<dbReference type="GO" id="GO:0016020">
    <property type="term" value="C:membrane"/>
    <property type="evidence" value="ECO:0007669"/>
    <property type="project" value="UniProtKB-SubCell"/>
</dbReference>
<protein>
    <submittedName>
        <fullName evidence="6">Uncharacterized protein</fullName>
    </submittedName>
</protein>
<evidence type="ECO:0000256" key="5">
    <source>
        <dbReference type="SAM" id="Phobius"/>
    </source>
</evidence>
<dbReference type="InterPro" id="IPR003689">
    <property type="entry name" value="ZIP"/>
</dbReference>
<gene>
    <name evidence="6" type="ORF">PNEG_00050</name>
</gene>
<dbReference type="OrthoDB" id="200954at2759"/>
<evidence type="ECO:0000256" key="2">
    <source>
        <dbReference type="ARBA" id="ARBA00022692"/>
    </source>
</evidence>
<dbReference type="GO" id="GO:0005385">
    <property type="term" value="F:zinc ion transmembrane transporter activity"/>
    <property type="evidence" value="ECO:0007669"/>
    <property type="project" value="TreeGrafter"/>
</dbReference>
<dbReference type="PROSITE" id="PS51257">
    <property type="entry name" value="PROKAR_LIPOPROTEIN"/>
    <property type="match status" value="1"/>
</dbReference>
<dbReference type="HOGENOM" id="CLU_547599_0_0_1"/>
<accession>M7PMA6</accession>
<dbReference type="eggNOG" id="KOG2693">
    <property type="taxonomic scope" value="Eukaryota"/>
</dbReference>
<feature type="transmembrane region" description="Helical" evidence="5">
    <location>
        <begin position="285"/>
        <end position="305"/>
    </location>
</feature>
<keyword evidence="2 5" id="KW-0812">Transmembrane</keyword>
<dbReference type="VEuPathDB" id="FungiDB:PNEG_00050"/>
<comment type="caution">
    <text evidence="6">The sequence shown here is derived from an EMBL/GenBank/DDBJ whole genome shotgun (WGS) entry which is preliminary data.</text>
</comment>
<dbReference type="PANTHER" id="PTHR16950">
    <property type="entry name" value="ZINC TRANSPORTER SLC39A7 HISTIDINE-RICH MEMBRANE PROTEIN KE4"/>
    <property type="match status" value="1"/>
</dbReference>
<comment type="subcellular location">
    <subcellularLocation>
        <location evidence="1">Membrane</location>
        <topology evidence="1">Multi-pass membrane protein</topology>
    </subcellularLocation>
</comment>
<sequence>MKDKTFWIRYIFTFSILILIFSCDNVKASRHDWSKREMPRNPKEKDPFSEISLNETIELLINDISSGKFGFLSAGFGNCPFLSECQESRIPYLHLGYDCYTYTMQNISNIFRSCQQLAVFLQLKNFVNYRKDQEPDEPEGNKSEFCQHLCSDSKKCPSYNKDNKLESLKDLVYKFEDHIMECLNIDKKSHNPIYFNIYEKKKGKLLQTFFPFSPTINSILATFYISGPPNFVLMLIPNNINKSLLDILVAFAIGGFFGDIFLHLLPKVFLDKKTNRDFDITFFDNQKNIVLSFFILMGFVCFMLIDKTLRLFIKHDSNHDHNEKYIKDGEDKKHDKPIAVSTSISLKSDNTNDIKKRIVVNDEKKRDSSISSAKVLKPALSGYLNFIADFFHNFTDGLALSTSFYVSPITGMTTTMAIFFHEIPHELGDFAVILHSGFTKYKALSCQFITATGAFLGTFIGILINKFSTNFFNTKTYLFNTSIVLNDLVLSFVIGKKF</sequence>
<dbReference type="Pfam" id="PF02535">
    <property type="entry name" value="Zip"/>
    <property type="match status" value="1"/>
</dbReference>
<evidence type="ECO:0000313" key="7">
    <source>
        <dbReference type="Proteomes" id="UP000011958"/>
    </source>
</evidence>
<feature type="transmembrane region" description="Helical" evidence="5">
    <location>
        <begin position="6"/>
        <end position="26"/>
    </location>
</feature>
<dbReference type="RefSeq" id="XP_007871904.1">
    <property type="nucleotide sequence ID" value="XM_007873713.1"/>
</dbReference>
<evidence type="ECO:0000313" key="6">
    <source>
        <dbReference type="EMBL" id="EMR11609.1"/>
    </source>
</evidence>
<dbReference type="GO" id="GO:0006882">
    <property type="term" value="P:intracellular zinc ion homeostasis"/>
    <property type="evidence" value="ECO:0007669"/>
    <property type="project" value="TreeGrafter"/>
</dbReference>
<dbReference type="GeneID" id="19893748"/>
<dbReference type="PANTHER" id="PTHR16950:SF16">
    <property type="entry name" value="ZINC TRANSPORTER ZIP13"/>
    <property type="match status" value="1"/>
</dbReference>
<evidence type="ECO:0000256" key="3">
    <source>
        <dbReference type="ARBA" id="ARBA00022989"/>
    </source>
</evidence>
<reference evidence="7" key="1">
    <citation type="journal article" date="2016" name="Nat. Commun.">
        <title>Genome analysis of three Pneumocystis species reveals adaptation mechanisms to life exclusively in mammalian hosts.</title>
        <authorList>
            <person name="Ma L."/>
            <person name="Chen Z."/>
            <person name="Huang D.W."/>
            <person name="Kutty G."/>
            <person name="Ishihara M."/>
            <person name="Wang H."/>
            <person name="Abouelleil A."/>
            <person name="Bishop L."/>
            <person name="Davey E."/>
            <person name="Deng R."/>
            <person name="Deng X."/>
            <person name="Fan L."/>
            <person name="Fantoni G."/>
            <person name="Fitzgerald M."/>
            <person name="Gogineni E."/>
            <person name="Goldberg J.M."/>
            <person name="Handley G."/>
            <person name="Hu X."/>
            <person name="Huber C."/>
            <person name="Jiao X."/>
            <person name="Jones K."/>
            <person name="Levin J.Z."/>
            <person name="Liu Y."/>
            <person name="Macdonald P."/>
            <person name="Melnikov A."/>
            <person name="Raley C."/>
            <person name="Sassi M."/>
            <person name="Sherman B.T."/>
            <person name="Song X."/>
            <person name="Sykes S."/>
            <person name="Tran B."/>
            <person name="Walsh L."/>
            <person name="Xia Y."/>
            <person name="Yang J."/>
            <person name="Young S."/>
            <person name="Zeng Q."/>
            <person name="Zheng X."/>
            <person name="Stephens R."/>
            <person name="Nusbaum C."/>
            <person name="Birren B.W."/>
            <person name="Azadi P."/>
            <person name="Lempicki R.A."/>
            <person name="Cuomo C.A."/>
            <person name="Kovacs J.A."/>
        </authorList>
    </citation>
    <scope>NUCLEOTIDE SEQUENCE [LARGE SCALE GENOMIC DNA]</scope>
    <source>
        <strain evidence="7">B123</strain>
    </source>
</reference>
<evidence type="ECO:0000256" key="1">
    <source>
        <dbReference type="ARBA" id="ARBA00004141"/>
    </source>
</evidence>
<feature type="transmembrane region" description="Helical" evidence="5">
    <location>
        <begin position="476"/>
        <end position="495"/>
    </location>
</feature>
<keyword evidence="4 5" id="KW-0472">Membrane</keyword>
<keyword evidence="3 5" id="KW-1133">Transmembrane helix</keyword>
<evidence type="ECO:0000256" key="4">
    <source>
        <dbReference type="ARBA" id="ARBA00023136"/>
    </source>
</evidence>
<name>M7PMA6_PNEMU</name>